<dbReference type="InterPro" id="IPR027878">
    <property type="entry name" value="DUF4551"/>
</dbReference>
<proteinExistence type="predicted"/>
<organism evidence="2 3">
    <name type="scientific">Scleropages formosus</name>
    <name type="common">Asian bonytongue</name>
    <name type="synonym">Osteoglossum formosum</name>
    <dbReference type="NCBI Taxonomy" id="113540"/>
    <lineage>
        <taxon>Eukaryota</taxon>
        <taxon>Metazoa</taxon>
        <taxon>Chordata</taxon>
        <taxon>Craniata</taxon>
        <taxon>Vertebrata</taxon>
        <taxon>Euteleostomi</taxon>
        <taxon>Actinopterygii</taxon>
        <taxon>Neopterygii</taxon>
        <taxon>Teleostei</taxon>
        <taxon>Osteoglossocephala</taxon>
        <taxon>Osteoglossomorpha</taxon>
        <taxon>Osteoglossiformes</taxon>
        <taxon>Osteoglossidae</taxon>
        <taxon>Scleropages</taxon>
    </lineage>
</organism>
<reference evidence="2 3" key="1">
    <citation type="submission" date="2019-04" db="EMBL/GenBank/DDBJ databases">
        <authorList>
            <consortium name="Wellcome Sanger Institute Data Sharing"/>
        </authorList>
    </citation>
    <scope>NUCLEOTIDE SEQUENCE [LARGE SCALE GENOMIC DNA]</scope>
</reference>
<name>A0A8C9SIF5_SCLFO</name>
<feature type="compositionally biased region" description="Basic and acidic residues" evidence="1">
    <location>
        <begin position="116"/>
        <end position="126"/>
    </location>
</feature>
<feature type="region of interest" description="Disordered" evidence="1">
    <location>
        <begin position="116"/>
        <end position="190"/>
    </location>
</feature>
<evidence type="ECO:0000256" key="1">
    <source>
        <dbReference type="SAM" id="MobiDB-lite"/>
    </source>
</evidence>
<protein>
    <submittedName>
        <fullName evidence="2">Si:ch211-258f14.2</fullName>
    </submittedName>
</protein>
<dbReference type="OrthoDB" id="6022562at2759"/>
<accession>A0A8C9SIF5</accession>
<feature type="compositionally biased region" description="Low complexity" evidence="1">
    <location>
        <begin position="205"/>
        <end position="220"/>
    </location>
</feature>
<sequence length="617" mass="69763">MATADSGGLLCGRNSKLDSFLKRNTERSLYERIRAYEPCVVLSESVSKVFMYVVLSDDSIHLVEFPPRTVRRVVGFGDVIDIDLINDLPDFLSGRDRERSQHIRVVHISAKHLGEKDAWHRGEKAKPCPPESPSQQKNLTTSPSRDGLGSILLSTHSAPPGFNSWKPTSPSRRGRGEEEEELKVKQRRSASCHSTYLKELRVLPSQPLPLSHPSSPRLSSCIPLSAPSGSGGTGRKLKPDRRGSILARLMKKSPLEGNSVKEEAKRTELHLYAVSPTSRIYLHLLSSWKSYIIRSTLLLDPRFRKRCSISSSSGPQDRHRTSWERTAYLFGQLSRELLQENITLEALYLLLQELHAAAHRNTAIRRLFWRSSDLCPFLVRTLEDTLQDHWKSCGEYSGVHRADKLMLATLVVQTLGLMFRETEVESARFALLTAKRGALTERLLLALVCDPELDLRDAANGPVVPNQDPLQAQALLVEYLDAASALLFEAVVMSQQATYTPGLEHFVTVGWALKTLQTHRFALPFISYMAREVLFTLSQSILSPAQAVLLYQRCQILLACLQYSADLSWHIKTTFREEFRYYVKVSWVEDKIPPHYPISQPTIRLLSRLLHLVLQRS</sequence>
<dbReference type="Proteomes" id="UP000694397">
    <property type="component" value="Chromosome 21"/>
</dbReference>
<dbReference type="Ensembl" id="ENSSFOT00015036990.2">
    <property type="protein sequence ID" value="ENSSFOP00015036596.2"/>
    <property type="gene ID" value="ENSSFOG00015023267.2"/>
</dbReference>
<gene>
    <name evidence="2" type="primary">c21h12orf56</name>
</gene>
<dbReference type="GeneID" id="108920804"/>
<feature type="region of interest" description="Disordered" evidence="1">
    <location>
        <begin position="205"/>
        <end position="240"/>
    </location>
</feature>
<dbReference type="RefSeq" id="XP_029103274.1">
    <property type="nucleotide sequence ID" value="XM_029247441.1"/>
</dbReference>
<keyword evidence="3" id="KW-1185">Reference proteome</keyword>
<dbReference type="KEGG" id="sfm:108920804"/>
<feature type="compositionally biased region" description="Polar residues" evidence="1">
    <location>
        <begin position="133"/>
        <end position="144"/>
    </location>
</feature>
<reference evidence="2" key="3">
    <citation type="submission" date="2025-09" db="UniProtKB">
        <authorList>
            <consortium name="Ensembl"/>
        </authorList>
    </citation>
    <scope>IDENTIFICATION</scope>
</reference>
<dbReference type="AlphaFoldDB" id="A0A8C9SIF5"/>
<evidence type="ECO:0000313" key="3">
    <source>
        <dbReference type="Proteomes" id="UP000694397"/>
    </source>
</evidence>
<dbReference type="PANTHER" id="PTHR35354:SF1">
    <property type="entry name" value="RGD1561648"/>
    <property type="match status" value="1"/>
</dbReference>
<reference evidence="2" key="2">
    <citation type="submission" date="2025-08" db="UniProtKB">
        <authorList>
            <consortium name="Ensembl"/>
        </authorList>
    </citation>
    <scope>IDENTIFICATION</scope>
</reference>
<dbReference type="PANTHER" id="PTHR35354">
    <property type="entry name" value="RGD1561648"/>
    <property type="match status" value="1"/>
</dbReference>
<dbReference type="CTD" id="121293351"/>
<dbReference type="Pfam" id="PF15087">
    <property type="entry name" value="DUF4551"/>
    <property type="match status" value="1"/>
</dbReference>
<dbReference type="GeneTree" id="ENSGT00390000018424"/>
<evidence type="ECO:0000313" key="2">
    <source>
        <dbReference type="Ensembl" id="ENSSFOP00015036596.2"/>
    </source>
</evidence>